<feature type="compositionally biased region" description="Basic and acidic residues" evidence="3">
    <location>
        <begin position="799"/>
        <end position="809"/>
    </location>
</feature>
<proteinExistence type="predicted"/>
<feature type="compositionally biased region" description="Basic and acidic residues" evidence="3">
    <location>
        <begin position="996"/>
        <end position="1022"/>
    </location>
</feature>
<dbReference type="GeneID" id="115733346"/>
<feature type="compositionally biased region" description="Basic and acidic residues" evidence="3">
    <location>
        <begin position="1029"/>
        <end position="1051"/>
    </location>
</feature>
<dbReference type="InterPro" id="IPR055414">
    <property type="entry name" value="LRR_R13L4/SHOC2-like"/>
</dbReference>
<feature type="region of interest" description="Disordered" evidence="3">
    <location>
        <begin position="780"/>
        <end position="813"/>
    </location>
</feature>
<dbReference type="InterPro" id="IPR058922">
    <property type="entry name" value="WHD_DRP"/>
</dbReference>
<dbReference type="RefSeq" id="XP_048139649.1">
    <property type="nucleotide sequence ID" value="XM_048283692.1"/>
</dbReference>
<dbReference type="InterPro" id="IPR032675">
    <property type="entry name" value="LRR_dom_sf"/>
</dbReference>
<feature type="region of interest" description="Disordered" evidence="3">
    <location>
        <begin position="520"/>
        <end position="541"/>
    </location>
</feature>
<dbReference type="PANTHER" id="PTHR23155:SF955">
    <property type="entry name" value="AAA+ ATPASE DOMAIN-CONTAINING PROTEIN"/>
    <property type="match status" value="1"/>
</dbReference>
<evidence type="ECO:0000313" key="8">
    <source>
        <dbReference type="RefSeq" id="XP_048139649.1"/>
    </source>
</evidence>
<name>A0ABM3HSS6_9MYRT</name>
<dbReference type="Pfam" id="PF00931">
    <property type="entry name" value="NB-ARC"/>
    <property type="match status" value="1"/>
</dbReference>
<dbReference type="Gene3D" id="3.40.50.300">
    <property type="entry name" value="P-loop containing nucleotide triphosphate hydrolases"/>
    <property type="match status" value="1"/>
</dbReference>
<evidence type="ECO:0000256" key="3">
    <source>
        <dbReference type="SAM" id="MobiDB-lite"/>
    </source>
</evidence>
<reference evidence="8" key="1">
    <citation type="submission" date="2025-08" db="UniProtKB">
        <authorList>
            <consortium name="RefSeq"/>
        </authorList>
    </citation>
    <scope>IDENTIFICATION</scope>
    <source>
        <tissue evidence="8">Leaf</tissue>
    </source>
</reference>
<dbReference type="InterPro" id="IPR027417">
    <property type="entry name" value="P-loop_NTPase"/>
</dbReference>
<dbReference type="InterPro" id="IPR036388">
    <property type="entry name" value="WH-like_DNA-bd_sf"/>
</dbReference>
<evidence type="ECO:0000259" key="6">
    <source>
        <dbReference type="Pfam" id="PF23598"/>
    </source>
</evidence>
<evidence type="ECO:0000259" key="5">
    <source>
        <dbReference type="Pfam" id="PF23559"/>
    </source>
</evidence>
<evidence type="ECO:0000256" key="2">
    <source>
        <dbReference type="ARBA" id="ARBA00022821"/>
    </source>
</evidence>
<dbReference type="Gene3D" id="3.80.10.10">
    <property type="entry name" value="Ribonuclease Inhibitor"/>
    <property type="match status" value="2"/>
</dbReference>
<dbReference type="SUPFAM" id="SSF52540">
    <property type="entry name" value="P-loop containing nucleoside triphosphate hydrolases"/>
    <property type="match status" value="1"/>
</dbReference>
<keyword evidence="7" id="KW-1185">Reference proteome</keyword>
<dbReference type="InterPro" id="IPR044974">
    <property type="entry name" value="Disease_R_plants"/>
</dbReference>
<feature type="compositionally biased region" description="Polar residues" evidence="3">
    <location>
        <begin position="528"/>
        <end position="537"/>
    </location>
</feature>
<feature type="region of interest" description="Disordered" evidence="3">
    <location>
        <begin position="965"/>
        <end position="1051"/>
    </location>
</feature>
<protein>
    <submittedName>
        <fullName evidence="8">Disease resistance protein RPM1-like</fullName>
    </submittedName>
</protein>
<organism evidence="7 8">
    <name type="scientific">Rhodamnia argentea</name>
    <dbReference type="NCBI Taxonomy" id="178133"/>
    <lineage>
        <taxon>Eukaryota</taxon>
        <taxon>Viridiplantae</taxon>
        <taxon>Streptophyta</taxon>
        <taxon>Embryophyta</taxon>
        <taxon>Tracheophyta</taxon>
        <taxon>Spermatophyta</taxon>
        <taxon>Magnoliopsida</taxon>
        <taxon>eudicotyledons</taxon>
        <taxon>Gunneridae</taxon>
        <taxon>Pentapetalae</taxon>
        <taxon>rosids</taxon>
        <taxon>malvids</taxon>
        <taxon>Myrtales</taxon>
        <taxon>Myrtaceae</taxon>
        <taxon>Myrtoideae</taxon>
        <taxon>Myrteae</taxon>
        <taxon>Australasian group</taxon>
        <taxon>Rhodamnia</taxon>
    </lineage>
</organism>
<evidence type="ECO:0000259" key="4">
    <source>
        <dbReference type="Pfam" id="PF00931"/>
    </source>
</evidence>
<feature type="domain" description="NB-ARC" evidence="4">
    <location>
        <begin position="194"/>
        <end position="345"/>
    </location>
</feature>
<sequence>MAASDAKTHTMASEAAAEILSQKLEILLCHPECARCLSMEKLVKEAKEKVATIQGFFSTQDRPSKSMEWLGRLLRAMYEAEDFIDKFHLREARGRQGALHVVTRPAAELVSKYELWRNLSNLVKKMEELCQDQYLKGNMETAGATPASVTWKGPKKVRLTSYWNLQASFFFCHKEKKKEIMGPIVAKAEGWLVAVTSILGEQGTGKTFLTRSVYREAMSLGVESRAWVRMSADMEVKEFLLEILRQMGKPAREVKDMKLEEIMEMLSNELGKMKKFLIVLDDVQPSNELLLRRLVGIILFHGQGHILITTQHCNIAKTMDFSLGKRSFKLDKLNDHESEKMLASKLYRVPDGQRLSKNEDILSTCGGLPRSLSLLGGLLSYTEEHERQEPKLSALLKDCSGLAGIVQSSYRRLPVHLKPCFIYMALFPVASPIPTRRLVRLWLAEGLLDSHCYDSEGKRTRLPEDVGENFILELAERNLIDVVSWRADGSPKACQMPTCLHDMILPIAISTGFLHIHDASKSKDGNDGDSTAQQEQAQPRETKVRWLAEHTNIVRGGQGGGNPGLNLGHVRSFLSFYPRRGMLTKDISTVLRNITSKTDYSLLRVLDLEGVYKPSLQGVLHKLVLLRYLGLRSTVLDSIPGEVADLHYLETLDIKHTNITSLPSSLWKARNLRHLHLNWFYIDLKKILKACGNNVEALTKLQTLSGLVIGDVKEDSMTGHMNSLNSLTTLKLFLQLSDKAPSSGAAGAAGEMISRWISTGLTNLQSLTFGVIQEAKSAEQAEPQAGAKQEVGAAPAEPTKAKPEEEAKAKKSQVGKLPTLSLAERHHELLELYLLGRLENPIWTTLLPDSLRVLTLSGSKVETDMIPELGNLLTNLRTLRLLANSFRGKSLRFTAGGFPNLKILKIWKLPQLEDVTIEEGAMPHLKEVEFRHLEKLKTIDRICRCKELETIWVIYGTDKPAFVKPLEDGNGDETILHVERDTEGSGSMDTDEDDRDKEGETSAQHPEEEKHQSTGDGNRDEGGDMSGQHTEKERPQSTDDSDDNHIHIHVE</sequence>
<evidence type="ECO:0000313" key="7">
    <source>
        <dbReference type="Proteomes" id="UP000827889"/>
    </source>
</evidence>
<keyword evidence="2" id="KW-0611">Plant defense</keyword>
<feature type="domain" description="Disease resistance protein winged helix" evidence="5">
    <location>
        <begin position="426"/>
        <end position="504"/>
    </location>
</feature>
<dbReference type="PANTHER" id="PTHR23155">
    <property type="entry name" value="DISEASE RESISTANCE PROTEIN RP"/>
    <property type="match status" value="1"/>
</dbReference>
<dbReference type="Proteomes" id="UP000827889">
    <property type="component" value="Chromosome 8"/>
</dbReference>
<dbReference type="Pfam" id="PF23598">
    <property type="entry name" value="LRR_14"/>
    <property type="match status" value="1"/>
</dbReference>
<accession>A0ABM3HSS6</accession>
<dbReference type="Gene3D" id="1.10.10.10">
    <property type="entry name" value="Winged helix-like DNA-binding domain superfamily/Winged helix DNA-binding domain"/>
    <property type="match status" value="1"/>
</dbReference>
<feature type="compositionally biased region" description="Basic and acidic residues" evidence="3">
    <location>
        <begin position="974"/>
        <end position="983"/>
    </location>
</feature>
<dbReference type="Pfam" id="PF23559">
    <property type="entry name" value="WHD_DRP"/>
    <property type="match status" value="1"/>
</dbReference>
<dbReference type="SUPFAM" id="SSF52058">
    <property type="entry name" value="L domain-like"/>
    <property type="match status" value="1"/>
</dbReference>
<evidence type="ECO:0000256" key="1">
    <source>
        <dbReference type="ARBA" id="ARBA00022737"/>
    </source>
</evidence>
<gene>
    <name evidence="8" type="primary">LOC115733346</name>
</gene>
<keyword evidence="1" id="KW-0677">Repeat</keyword>
<dbReference type="InterPro" id="IPR002182">
    <property type="entry name" value="NB-ARC"/>
</dbReference>
<feature type="domain" description="Disease resistance R13L4/SHOC-2-like LRR" evidence="6">
    <location>
        <begin position="593"/>
        <end position="937"/>
    </location>
</feature>
<dbReference type="PRINTS" id="PR00364">
    <property type="entry name" value="DISEASERSIST"/>
</dbReference>